<comment type="caution">
    <text evidence="1">The sequence shown here is derived from an EMBL/GenBank/DDBJ whole genome shotgun (WGS) entry which is preliminary data.</text>
</comment>
<dbReference type="Proteomes" id="UP001476798">
    <property type="component" value="Unassembled WGS sequence"/>
</dbReference>
<organism evidence="1 2">
    <name type="scientific">Goodea atripinnis</name>
    <dbReference type="NCBI Taxonomy" id="208336"/>
    <lineage>
        <taxon>Eukaryota</taxon>
        <taxon>Metazoa</taxon>
        <taxon>Chordata</taxon>
        <taxon>Craniata</taxon>
        <taxon>Vertebrata</taxon>
        <taxon>Euteleostomi</taxon>
        <taxon>Actinopterygii</taxon>
        <taxon>Neopterygii</taxon>
        <taxon>Teleostei</taxon>
        <taxon>Neoteleostei</taxon>
        <taxon>Acanthomorphata</taxon>
        <taxon>Ovalentaria</taxon>
        <taxon>Atherinomorphae</taxon>
        <taxon>Cyprinodontiformes</taxon>
        <taxon>Goodeidae</taxon>
        <taxon>Goodea</taxon>
    </lineage>
</organism>
<gene>
    <name evidence="1" type="ORF">GOODEAATRI_001148</name>
</gene>
<accession>A0ABV0P0F4</accession>
<reference evidence="1 2" key="1">
    <citation type="submission" date="2021-06" db="EMBL/GenBank/DDBJ databases">
        <authorList>
            <person name="Palmer J.M."/>
        </authorList>
    </citation>
    <scope>NUCLEOTIDE SEQUENCE [LARGE SCALE GENOMIC DNA]</scope>
    <source>
        <strain evidence="1 2">GA_2019</strain>
        <tissue evidence="1">Muscle</tissue>
    </source>
</reference>
<protein>
    <submittedName>
        <fullName evidence="1">Uncharacterized protein</fullName>
    </submittedName>
</protein>
<keyword evidence="2" id="KW-1185">Reference proteome</keyword>
<evidence type="ECO:0000313" key="2">
    <source>
        <dbReference type="Proteomes" id="UP001476798"/>
    </source>
</evidence>
<sequence length="119" mass="13088">MKGMVERPIAVVVHLRTGRGHLVVLPSRYRDAAHTRLIVKPGMITEARACHTNVSTTATATRVVFPGFSGYGIAAPNEAHWHQSTEGLPDFIGIACGNTNGNIKRPVSYRKWCCKVRLH</sequence>
<name>A0ABV0P0F4_9TELE</name>
<proteinExistence type="predicted"/>
<evidence type="ECO:0000313" key="1">
    <source>
        <dbReference type="EMBL" id="MEQ2177182.1"/>
    </source>
</evidence>
<dbReference type="EMBL" id="JAHRIO010060004">
    <property type="protein sequence ID" value="MEQ2177182.1"/>
    <property type="molecule type" value="Genomic_DNA"/>
</dbReference>